<sequence length="25" mass="2900">MLLTTVPPGSPFSFVFFPFWFLFAC</sequence>
<proteinExistence type="predicted"/>
<dbReference type="EMBL" id="GBRH01174161">
    <property type="protein sequence ID" value="JAE23735.1"/>
    <property type="molecule type" value="Transcribed_RNA"/>
</dbReference>
<reference evidence="2" key="2">
    <citation type="journal article" date="2015" name="Data Brief">
        <title>Shoot transcriptome of the giant reed, Arundo donax.</title>
        <authorList>
            <person name="Barrero R.A."/>
            <person name="Guerrero F.D."/>
            <person name="Moolhuijzen P."/>
            <person name="Goolsby J.A."/>
            <person name="Tidwell J."/>
            <person name="Bellgard S.E."/>
            <person name="Bellgard M.I."/>
        </authorList>
    </citation>
    <scope>NUCLEOTIDE SEQUENCE</scope>
    <source>
        <tissue evidence="2">Shoot tissue taken approximately 20 cm above the soil surface</tissue>
    </source>
</reference>
<keyword evidence="1" id="KW-1133">Transmembrane helix</keyword>
<keyword evidence="1" id="KW-0812">Transmembrane</keyword>
<evidence type="ECO:0000256" key="1">
    <source>
        <dbReference type="SAM" id="Phobius"/>
    </source>
</evidence>
<keyword evidence="1" id="KW-0472">Membrane</keyword>
<dbReference type="AlphaFoldDB" id="A0A0A9GF59"/>
<organism evidence="2">
    <name type="scientific">Arundo donax</name>
    <name type="common">Giant reed</name>
    <name type="synonym">Donax arundinaceus</name>
    <dbReference type="NCBI Taxonomy" id="35708"/>
    <lineage>
        <taxon>Eukaryota</taxon>
        <taxon>Viridiplantae</taxon>
        <taxon>Streptophyta</taxon>
        <taxon>Embryophyta</taxon>
        <taxon>Tracheophyta</taxon>
        <taxon>Spermatophyta</taxon>
        <taxon>Magnoliopsida</taxon>
        <taxon>Liliopsida</taxon>
        <taxon>Poales</taxon>
        <taxon>Poaceae</taxon>
        <taxon>PACMAD clade</taxon>
        <taxon>Arundinoideae</taxon>
        <taxon>Arundineae</taxon>
        <taxon>Arundo</taxon>
    </lineage>
</organism>
<evidence type="ECO:0000313" key="2">
    <source>
        <dbReference type="EMBL" id="JAE23735.1"/>
    </source>
</evidence>
<reference evidence="2" key="1">
    <citation type="submission" date="2014-09" db="EMBL/GenBank/DDBJ databases">
        <authorList>
            <person name="Magalhaes I.L.F."/>
            <person name="Oliveira U."/>
            <person name="Santos F.R."/>
            <person name="Vidigal T.H.D.A."/>
            <person name="Brescovit A.D."/>
            <person name="Santos A.J."/>
        </authorList>
    </citation>
    <scope>NUCLEOTIDE SEQUENCE</scope>
    <source>
        <tissue evidence="2">Shoot tissue taken approximately 20 cm above the soil surface</tissue>
    </source>
</reference>
<accession>A0A0A9GF59</accession>
<protein>
    <submittedName>
        <fullName evidence="2">Uncharacterized protein</fullName>
    </submittedName>
</protein>
<name>A0A0A9GF59_ARUDO</name>
<feature type="transmembrane region" description="Helical" evidence="1">
    <location>
        <begin position="6"/>
        <end position="24"/>
    </location>
</feature>